<feature type="transmembrane region" description="Helical" evidence="1">
    <location>
        <begin position="231"/>
        <end position="253"/>
    </location>
</feature>
<feature type="transmembrane region" description="Helical" evidence="1">
    <location>
        <begin position="260"/>
        <end position="281"/>
    </location>
</feature>
<dbReference type="PANTHER" id="PTHR43471:SF14">
    <property type="entry name" value="ABC-2 TYPE TRANSPORT SYSTEM PERMEASE PROTEIN"/>
    <property type="match status" value="1"/>
</dbReference>
<keyword evidence="1" id="KW-0472">Membrane</keyword>
<dbReference type="AlphaFoldDB" id="A0A3B0BXF7"/>
<gene>
    <name evidence="2" type="ORF">D7Z94_24735</name>
</gene>
<keyword evidence="3" id="KW-1185">Reference proteome</keyword>
<dbReference type="Proteomes" id="UP000276603">
    <property type="component" value="Unassembled WGS sequence"/>
</dbReference>
<name>A0A3B0BXF7_9FLAO</name>
<dbReference type="RefSeq" id="WP_120714330.1">
    <property type="nucleotide sequence ID" value="NZ_RBCJ01000006.1"/>
</dbReference>
<comment type="caution">
    <text evidence="2">The sequence shown here is derived from an EMBL/GenBank/DDBJ whole genome shotgun (WGS) entry which is preliminary data.</text>
</comment>
<proteinExistence type="predicted"/>
<feature type="transmembrane region" description="Helical" evidence="1">
    <location>
        <begin position="193"/>
        <end position="219"/>
    </location>
</feature>
<dbReference type="EMBL" id="RBCJ01000006">
    <property type="protein sequence ID" value="RKN76984.1"/>
    <property type="molecule type" value="Genomic_DNA"/>
</dbReference>
<dbReference type="Pfam" id="PF12679">
    <property type="entry name" value="ABC2_membrane_2"/>
    <property type="match status" value="1"/>
</dbReference>
<protein>
    <submittedName>
        <fullName evidence="2">DUF3526 domain-containing protein</fullName>
    </submittedName>
</protein>
<evidence type="ECO:0000313" key="2">
    <source>
        <dbReference type="EMBL" id="RKN76984.1"/>
    </source>
</evidence>
<dbReference type="GO" id="GO:0140359">
    <property type="term" value="F:ABC-type transporter activity"/>
    <property type="evidence" value="ECO:0007669"/>
    <property type="project" value="InterPro"/>
</dbReference>
<dbReference type="PANTHER" id="PTHR43471">
    <property type="entry name" value="ABC TRANSPORTER PERMEASE"/>
    <property type="match status" value="1"/>
</dbReference>
<accession>A0A3B0BXF7</accession>
<evidence type="ECO:0000256" key="1">
    <source>
        <dbReference type="SAM" id="Phobius"/>
    </source>
</evidence>
<reference evidence="2 3" key="1">
    <citation type="submission" date="2018-10" db="EMBL/GenBank/DDBJ databases">
        <title>Ulvibacterium marinum gen. nov., sp. nov., a novel marine bacterium of the family Flavobacteriaceae, isolated from a culture of the green alga Ulva prolifera.</title>
        <authorList>
            <person name="Zhang Z."/>
        </authorList>
    </citation>
    <scope>NUCLEOTIDE SEQUENCE [LARGE SCALE GENOMIC DNA]</scope>
    <source>
        <strain evidence="2 3">CCMM003</strain>
    </source>
</reference>
<dbReference type="OrthoDB" id="6016419at2"/>
<feature type="transmembrane region" description="Helical" evidence="1">
    <location>
        <begin position="21"/>
        <end position="40"/>
    </location>
</feature>
<feature type="transmembrane region" description="Helical" evidence="1">
    <location>
        <begin position="150"/>
        <end position="172"/>
    </location>
</feature>
<keyword evidence="1" id="KW-0812">Transmembrane</keyword>
<sequence length="479" mass="55216">MSVTFKTIVQYEWRTFLRNRHLVLMLMVLFLFGVYAIYYGQSEINTQRETIEAIVDLEQEEFANYKASFAKERETLEQERTHDIASRPSFAWYRHGYHAILSPHDYAALSIGQRDLFRYYYRLTGMSLHYQLFENEIANPANLMAGNFDLSFVLIYLFPLLIIVFCYGLFSAERENGTLPLLLVQSVSIRNIILIRLAFYFVLIVSLALCISCIGLVTSGNPLDKKNLGPAIIWLSGVFLYCAFWFALMFLIISWRRSSAFNAMVAAGLWLLFLIVAPGILNIVVTSKYPLSSATLAGLTRRTGLENENDENESREVIMEFLAHQPKLKGSDSLIRNNTLAKAYAAFTSLKDINSKAEVDRYSQQVMNRNKWSGGYYWLSPAVNLQNIMAQVAETDLRTFLRFQEALTHFHESITDFYFQRLFWDKPIHLKDYSHLPSFKMQSDPLNKNNDWTGLVTMALSAAVVFFMGWVIMNKKMPL</sequence>
<evidence type="ECO:0000313" key="3">
    <source>
        <dbReference type="Proteomes" id="UP000276603"/>
    </source>
</evidence>
<organism evidence="2 3">
    <name type="scientific">Ulvibacterium marinum</name>
    <dbReference type="NCBI Taxonomy" id="2419782"/>
    <lineage>
        <taxon>Bacteria</taxon>
        <taxon>Pseudomonadati</taxon>
        <taxon>Bacteroidota</taxon>
        <taxon>Flavobacteriia</taxon>
        <taxon>Flavobacteriales</taxon>
        <taxon>Flavobacteriaceae</taxon>
        <taxon>Ulvibacterium</taxon>
    </lineage>
</organism>
<dbReference type="GO" id="GO:0005886">
    <property type="term" value="C:plasma membrane"/>
    <property type="evidence" value="ECO:0007669"/>
    <property type="project" value="UniProtKB-SubCell"/>
</dbReference>
<feature type="transmembrane region" description="Helical" evidence="1">
    <location>
        <begin position="452"/>
        <end position="473"/>
    </location>
</feature>
<keyword evidence="1" id="KW-1133">Transmembrane helix</keyword>